<evidence type="ECO:0000313" key="22">
    <source>
        <dbReference type="EMBL" id="KAF2398826.1"/>
    </source>
</evidence>
<dbReference type="InterPro" id="IPR011146">
    <property type="entry name" value="HIT-like"/>
</dbReference>
<dbReference type="FunFam" id="3.30.428.10:FF:000017">
    <property type="entry name" value="Aprataxin-like protein"/>
    <property type="match status" value="1"/>
</dbReference>
<dbReference type="GO" id="GO:0030983">
    <property type="term" value="F:mismatched DNA binding"/>
    <property type="evidence" value="ECO:0007669"/>
    <property type="project" value="TreeGrafter"/>
</dbReference>
<feature type="domain" description="HIT" evidence="20">
    <location>
        <begin position="75"/>
        <end position="200"/>
    </location>
</feature>
<dbReference type="InterPro" id="IPR036265">
    <property type="entry name" value="HIT-like_sf"/>
</dbReference>
<proteinExistence type="predicted"/>
<comment type="catalytic activity">
    <reaction evidence="14">
        <text>a 5'-end adenosine-5'-diphospho-5'-2'-deoxyribonucleoside-DNA + H2O = a 5'-end 5'-phospho-2'-deoxyribonucleoside-DNA + AMP + 2 H(+)</text>
        <dbReference type="Rhea" id="RHEA:52128"/>
        <dbReference type="Rhea" id="RHEA-COMP:13180"/>
        <dbReference type="Rhea" id="RHEA-COMP:13181"/>
        <dbReference type="ChEBI" id="CHEBI:15377"/>
        <dbReference type="ChEBI" id="CHEBI:15378"/>
        <dbReference type="ChEBI" id="CHEBI:136412"/>
        <dbReference type="ChEBI" id="CHEBI:136413"/>
        <dbReference type="ChEBI" id="CHEBI:456215"/>
        <dbReference type="EC" id="3.6.1.71"/>
    </reaction>
</comment>
<evidence type="ECO:0000256" key="3">
    <source>
        <dbReference type="ARBA" id="ARBA00012495"/>
    </source>
</evidence>
<keyword evidence="7" id="KW-0227">DNA damage</keyword>
<keyword evidence="23" id="KW-1185">Reference proteome</keyword>
<dbReference type="Gene3D" id="3.30.428.10">
    <property type="entry name" value="HIT-like"/>
    <property type="match status" value="1"/>
</dbReference>
<dbReference type="GO" id="GO:0046872">
    <property type="term" value="F:metal ion binding"/>
    <property type="evidence" value="ECO:0007669"/>
    <property type="project" value="UniProtKB-KW"/>
</dbReference>
<keyword evidence="12" id="KW-0539">Nucleus</keyword>
<comment type="catalytic activity">
    <reaction evidence="15">
        <text>a 5'-end adenosine-5'-diphospho-5'-ribonucleoside-2'-deoxyribonucleotide-DNA + H2O = a 5'-end 5'-phospho-ribonucleoside-2'-deoxyribonucleotide-DNA + AMP + 2 H(+)</text>
        <dbReference type="Rhea" id="RHEA:52132"/>
        <dbReference type="Rhea" id="RHEA-COMP:13182"/>
        <dbReference type="Rhea" id="RHEA-COMP:13183"/>
        <dbReference type="ChEBI" id="CHEBI:15377"/>
        <dbReference type="ChEBI" id="CHEBI:15378"/>
        <dbReference type="ChEBI" id="CHEBI:136414"/>
        <dbReference type="ChEBI" id="CHEBI:136415"/>
        <dbReference type="ChEBI" id="CHEBI:456215"/>
        <dbReference type="EC" id="3.6.1.71"/>
    </reaction>
</comment>
<comment type="catalytic activity">
    <reaction evidence="13">
        <text>a 3'-end 2'-deoxyribonucleotide-3'-diphospho-5'-guanosine-DNA + H2O = a 3'-end 2'-deoxyribonucleotide 3'-phosphate-DNA + GMP + 2 H(+)</text>
        <dbReference type="Rhea" id="RHEA:52140"/>
        <dbReference type="Rhea" id="RHEA-COMP:13186"/>
        <dbReference type="Rhea" id="RHEA-COMP:13187"/>
        <dbReference type="ChEBI" id="CHEBI:15377"/>
        <dbReference type="ChEBI" id="CHEBI:15378"/>
        <dbReference type="ChEBI" id="CHEBI:58115"/>
        <dbReference type="ChEBI" id="CHEBI:136419"/>
        <dbReference type="ChEBI" id="CHEBI:136420"/>
        <dbReference type="EC" id="3.6.1.72"/>
    </reaction>
</comment>
<dbReference type="GO" id="GO:0005737">
    <property type="term" value="C:cytoplasm"/>
    <property type="evidence" value="ECO:0007669"/>
    <property type="project" value="UniProtKB-SubCell"/>
</dbReference>
<evidence type="ECO:0000256" key="6">
    <source>
        <dbReference type="ARBA" id="ARBA00022723"/>
    </source>
</evidence>
<evidence type="ECO:0000256" key="16">
    <source>
        <dbReference type="ARBA" id="ARBA00059438"/>
    </source>
</evidence>
<evidence type="ECO:0000256" key="14">
    <source>
        <dbReference type="ARBA" id="ARBA00044639"/>
    </source>
</evidence>
<dbReference type="InterPro" id="IPR032566">
    <property type="entry name" value="Znf-C2HE"/>
</dbReference>
<dbReference type="GO" id="GO:0005634">
    <property type="term" value="C:nucleus"/>
    <property type="evidence" value="ECO:0007669"/>
    <property type="project" value="UniProtKB-SubCell"/>
</dbReference>
<dbReference type="OrthoDB" id="3512845at2759"/>
<dbReference type="Pfam" id="PF01230">
    <property type="entry name" value="HIT"/>
    <property type="match status" value="1"/>
</dbReference>
<feature type="region of interest" description="Disordered" evidence="19">
    <location>
        <begin position="1"/>
        <end position="55"/>
    </location>
</feature>
<reference evidence="22" key="1">
    <citation type="journal article" date="2020" name="Stud. Mycol.">
        <title>101 Dothideomycetes genomes: a test case for predicting lifestyles and emergence of pathogens.</title>
        <authorList>
            <person name="Haridas S."/>
            <person name="Albert R."/>
            <person name="Binder M."/>
            <person name="Bloem J."/>
            <person name="Labutti K."/>
            <person name="Salamov A."/>
            <person name="Andreopoulos B."/>
            <person name="Baker S."/>
            <person name="Barry K."/>
            <person name="Bills G."/>
            <person name="Bluhm B."/>
            <person name="Cannon C."/>
            <person name="Castanera R."/>
            <person name="Culley D."/>
            <person name="Daum C."/>
            <person name="Ezra D."/>
            <person name="Gonzalez J."/>
            <person name="Henrissat B."/>
            <person name="Kuo A."/>
            <person name="Liang C."/>
            <person name="Lipzen A."/>
            <person name="Lutzoni F."/>
            <person name="Magnuson J."/>
            <person name="Mondo S."/>
            <person name="Nolan M."/>
            <person name="Ohm R."/>
            <person name="Pangilinan J."/>
            <person name="Park H.-J."/>
            <person name="Ramirez L."/>
            <person name="Alfaro M."/>
            <person name="Sun H."/>
            <person name="Tritt A."/>
            <person name="Yoshinaga Y."/>
            <person name="Zwiers L.-H."/>
            <person name="Turgeon B."/>
            <person name="Goodwin S."/>
            <person name="Spatafora J."/>
            <person name="Crous P."/>
            <person name="Grigoriev I."/>
        </authorList>
    </citation>
    <scope>NUCLEOTIDE SEQUENCE</scope>
    <source>
        <strain evidence="22">CBS 262.69</strain>
    </source>
</reference>
<evidence type="ECO:0000256" key="2">
    <source>
        <dbReference type="ARBA" id="ARBA00004496"/>
    </source>
</evidence>
<dbReference type="EC" id="3.6.1.71" evidence="4"/>
<organism evidence="22 23">
    <name type="scientific">Trichodelitschia bisporula</name>
    <dbReference type="NCBI Taxonomy" id="703511"/>
    <lineage>
        <taxon>Eukaryota</taxon>
        <taxon>Fungi</taxon>
        <taxon>Dikarya</taxon>
        <taxon>Ascomycota</taxon>
        <taxon>Pezizomycotina</taxon>
        <taxon>Dothideomycetes</taxon>
        <taxon>Dothideomycetes incertae sedis</taxon>
        <taxon>Phaeotrichales</taxon>
        <taxon>Phaeotrichaceae</taxon>
        <taxon>Trichodelitschia</taxon>
    </lineage>
</organism>
<comment type="function">
    <text evidence="16">DNA-binding protein involved in single-strand DNA break repair, double-strand DNA break repair and base excision repair. Resolves abortive DNA ligation intermediates formed either at base excision sites, or when DNA ligases attempt to repair non-ligatable breaks induced by reactive oxygen species. Catalyzes the release of adenylate groups covalently linked to 5'-phosphate termini, resulting in the production of 5'-phosphate termini that can be efficiently rejoined. Likewise, catalyzes the release of 3'-linked guanosine (DNAppG) and inosine (DNAppI) from DNA, but has higher specific activity with 5'-linked adenosine (AppDNA).</text>
</comment>
<evidence type="ECO:0000256" key="13">
    <source>
        <dbReference type="ARBA" id="ARBA00024601"/>
    </source>
</evidence>
<gene>
    <name evidence="22" type="ORF">EJ06DRAFT_531904</name>
</gene>
<dbReference type="Pfam" id="PF16278">
    <property type="entry name" value="zf-C2HE"/>
    <property type="match status" value="1"/>
</dbReference>
<keyword evidence="10" id="KW-0238">DNA-binding</keyword>
<evidence type="ECO:0000256" key="17">
    <source>
        <dbReference type="ARBA" id="ARBA00068941"/>
    </source>
</evidence>
<evidence type="ECO:0000256" key="8">
    <source>
        <dbReference type="ARBA" id="ARBA00022801"/>
    </source>
</evidence>
<evidence type="ECO:0000256" key="12">
    <source>
        <dbReference type="ARBA" id="ARBA00023242"/>
    </source>
</evidence>
<dbReference type="AlphaFoldDB" id="A0A6G1HSI7"/>
<dbReference type="EC" id="3.6.1.72" evidence="3"/>
<dbReference type="GO" id="GO:0003697">
    <property type="term" value="F:single-stranded DNA binding"/>
    <property type="evidence" value="ECO:0007669"/>
    <property type="project" value="TreeGrafter"/>
</dbReference>
<dbReference type="EMBL" id="ML996699">
    <property type="protein sequence ID" value="KAF2398826.1"/>
    <property type="molecule type" value="Genomic_DNA"/>
</dbReference>
<dbReference type="GO" id="GO:1990165">
    <property type="term" value="F:single-strand break-containing DNA binding"/>
    <property type="evidence" value="ECO:0007669"/>
    <property type="project" value="TreeGrafter"/>
</dbReference>
<keyword evidence="9" id="KW-0862">Zinc</keyword>
<evidence type="ECO:0000256" key="1">
    <source>
        <dbReference type="ARBA" id="ARBA00004123"/>
    </source>
</evidence>
<protein>
    <recommendedName>
        <fullName evidence="17">Aprataxin-like protein</fullName>
        <ecNumber evidence="4">3.6.1.71</ecNumber>
        <ecNumber evidence="3">3.6.1.72</ecNumber>
    </recommendedName>
    <alternativeName>
        <fullName evidence="18">Hit family protein 3</fullName>
    </alternativeName>
</protein>
<keyword evidence="11" id="KW-0234">DNA repair</keyword>
<evidence type="ECO:0000256" key="10">
    <source>
        <dbReference type="ARBA" id="ARBA00023125"/>
    </source>
</evidence>
<dbReference type="PANTHER" id="PTHR12486:SF4">
    <property type="entry name" value="APRATAXIN"/>
    <property type="match status" value="1"/>
</dbReference>
<dbReference type="Proteomes" id="UP000799640">
    <property type="component" value="Unassembled WGS sequence"/>
</dbReference>
<evidence type="ECO:0000256" key="19">
    <source>
        <dbReference type="SAM" id="MobiDB-lite"/>
    </source>
</evidence>
<dbReference type="GO" id="GO:0120108">
    <property type="term" value="F:DNA-3'-diphospho-5'-guanosine diphosphatase activity"/>
    <property type="evidence" value="ECO:0007669"/>
    <property type="project" value="UniProtKB-EC"/>
</dbReference>
<dbReference type="GO" id="GO:0003725">
    <property type="term" value="F:double-stranded RNA binding"/>
    <property type="evidence" value="ECO:0007669"/>
    <property type="project" value="TreeGrafter"/>
</dbReference>
<dbReference type="PANTHER" id="PTHR12486">
    <property type="entry name" value="APRATAXIN-RELATED"/>
    <property type="match status" value="1"/>
</dbReference>
<keyword evidence="8" id="KW-0378">Hydrolase</keyword>
<keyword evidence="5" id="KW-0963">Cytoplasm</keyword>
<name>A0A6G1HSI7_9PEZI</name>
<evidence type="ECO:0000259" key="21">
    <source>
        <dbReference type="Pfam" id="PF16278"/>
    </source>
</evidence>
<evidence type="ECO:0000259" key="20">
    <source>
        <dbReference type="Pfam" id="PF01230"/>
    </source>
</evidence>
<comment type="subcellular location">
    <subcellularLocation>
        <location evidence="2">Cytoplasm</location>
    </subcellularLocation>
    <subcellularLocation>
        <location evidence="1">Nucleus</location>
    </subcellularLocation>
</comment>
<evidence type="ECO:0000256" key="15">
    <source>
        <dbReference type="ARBA" id="ARBA00044713"/>
    </source>
</evidence>
<dbReference type="GO" id="GO:0000012">
    <property type="term" value="P:single strand break repair"/>
    <property type="evidence" value="ECO:0007669"/>
    <property type="project" value="TreeGrafter"/>
</dbReference>
<evidence type="ECO:0000256" key="5">
    <source>
        <dbReference type="ARBA" id="ARBA00022490"/>
    </source>
</evidence>
<sequence>MSQPQETSEDAITAEEMTGEAFPRQTSKPRNAFTELMSATKPHRPRSTKTPSGKTYAGRDGLLAYILEPESFPASRVISYDDDWVLIHDLYPKASVHLLLMPRNKRFYSQHPVEAFRDPTFLTAAKEETAKAERLAASELRRIYGPGSRAEQARIKAMEADEPPPPEELPEGRDWAAAILSGIHAHPSMSHLHIHIISEDRYSECLRHRKHYNSFATPFLVRLNEFPLSTNDPRRGKVNFLAHDMQCWRCGKNFENKFAALKRHLEEELQEWKKE</sequence>
<evidence type="ECO:0000256" key="4">
    <source>
        <dbReference type="ARBA" id="ARBA00012496"/>
    </source>
</evidence>
<keyword evidence="6" id="KW-0479">Metal-binding</keyword>
<evidence type="ECO:0000256" key="7">
    <source>
        <dbReference type="ARBA" id="ARBA00022763"/>
    </source>
</evidence>
<evidence type="ECO:0000256" key="11">
    <source>
        <dbReference type="ARBA" id="ARBA00023204"/>
    </source>
</evidence>
<dbReference type="SUPFAM" id="SSF54197">
    <property type="entry name" value="HIT-like"/>
    <property type="match status" value="1"/>
</dbReference>
<evidence type="ECO:0000256" key="18">
    <source>
        <dbReference type="ARBA" id="ARBA00076243"/>
    </source>
</evidence>
<accession>A0A6G1HSI7</accession>
<evidence type="ECO:0000313" key="23">
    <source>
        <dbReference type="Proteomes" id="UP000799640"/>
    </source>
</evidence>
<evidence type="ECO:0000256" key="9">
    <source>
        <dbReference type="ARBA" id="ARBA00022833"/>
    </source>
</evidence>
<feature type="domain" description="Aprataxin C2HE/C2H2/C2HC zinc finger" evidence="21">
    <location>
        <begin position="217"/>
        <end position="270"/>
    </location>
</feature>
<dbReference type="GO" id="GO:0033699">
    <property type="term" value="F:DNA 5'-adenosine monophosphate hydrolase activity"/>
    <property type="evidence" value="ECO:0007669"/>
    <property type="project" value="UniProtKB-EC"/>
</dbReference>